<accession>A0A5C3L2R0</accession>
<evidence type="ECO:0000313" key="2">
    <source>
        <dbReference type="Proteomes" id="UP000307440"/>
    </source>
</evidence>
<dbReference type="EMBL" id="ML210174">
    <property type="protein sequence ID" value="TFK26476.1"/>
    <property type="molecule type" value="Genomic_DNA"/>
</dbReference>
<proteinExistence type="predicted"/>
<dbReference type="Proteomes" id="UP000307440">
    <property type="component" value="Unassembled WGS sequence"/>
</dbReference>
<name>A0A5C3L2R0_COPMA</name>
<reference evidence="1 2" key="1">
    <citation type="journal article" date="2019" name="Nat. Ecol. Evol.">
        <title>Megaphylogeny resolves global patterns of mushroom evolution.</title>
        <authorList>
            <person name="Varga T."/>
            <person name="Krizsan K."/>
            <person name="Foldi C."/>
            <person name="Dima B."/>
            <person name="Sanchez-Garcia M."/>
            <person name="Sanchez-Ramirez S."/>
            <person name="Szollosi G.J."/>
            <person name="Szarkandi J.G."/>
            <person name="Papp V."/>
            <person name="Albert L."/>
            <person name="Andreopoulos W."/>
            <person name="Angelini C."/>
            <person name="Antonin V."/>
            <person name="Barry K.W."/>
            <person name="Bougher N.L."/>
            <person name="Buchanan P."/>
            <person name="Buyck B."/>
            <person name="Bense V."/>
            <person name="Catcheside P."/>
            <person name="Chovatia M."/>
            <person name="Cooper J."/>
            <person name="Damon W."/>
            <person name="Desjardin D."/>
            <person name="Finy P."/>
            <person name="Geml J."/>
            <person name="Haridas S."/>
            <person name="Hughes K."/>
            <person name="Justo A."/>
            <person name="Karasinski D."/>
            <person name="Kautmanova I."/>
            <person name="Kiss B."/>
            <person name="Kocsube S."/>
            <person name="Kotiranta H."/>
            <person name="LaButti K.M."/>
            <person name="Lechner B.E."/>
            <person name="Liimatainen K."/>
            <person name="Lipzen A."/>
            <person name="Lukacs Z."/>
            <person name="Mihaltcheva S."/>
            <person name="Morgado L.N."/>
            <person name="Niskanen T."/>
            <person name="Noordeloos M.E."/>
            <person name="Ohm R.A."/>
            <person name="Ortiz-Santana B."/>
            <person name="Ovrebo C."/>
            <person name="Racz N."/>
            <person name="Riley R."/>
            <person name="Savchenko A."/>
            <person name="Shiryaev A."/>
            <person name="Soop K."/>
            <person name="Spirin V."/>
            <person name="Szebenyi C."/>
            <person name="Tomsovsky M."/>
            <person name="Tulloss R.E."/>
            <person name="Uehling J."/>
            <person name="Grigoriev I.V."/>
            <person name="Vagvolgyi C."/>
            <person name="Papp T."/>
            <person name="Martin F.M."/>
            <person name="Miettinen O."/>
            <person name="Hibbett D.S."/>
            <person name="Nagy L.G."/>
        </authorList>
    </citation>
    <scope>NUCLEOTIDE SEQUENCE [LARGE SCALE GENOMIC DNA]</scope>
    <source>
        <strain evidence="1 2">CBS 121175</strain>
    </source>
</reference>
<gene>
    <name evidence="1" type="ORF">FA15DRAFT_667356</name>
</gene>
<organism evidence="1 2">
    <name type="scientific">Coprinopsis marcescibilis</name>
    <name type="common">Agaric fungus</name>
    <name type="synonym">Psathyrella marcescibilis</name>
    <dbReference type="NCBI Taxonomy" id="230819"/>
    <lineage>
        <taxon>Eukaryota</taxon>
        <taxon>Fungi</taxon>
        <taxon>Dikarya</taxon>
        <taxon>Basidiomycota</taxon>
        <taxon>Agaricomycotina</taxon>
        <taxon>Agaricomycetes</taxon>
        <taxon>Agaricomycetidae</taxon>
        <taxon>Agaricales</taxon>
        <taxon>Agaricineae</taxon>
        <taxon>Psathyrellaceae</taxon>
        <taxon>Coprinopsis</taxon>
    </lineage>
</organism>
<protein>
    <submittedName>
        <fullName evidence="1">Uncharacterized protein</fullName>
    </submittedName>
</protein>
<evidence type="ECO:0000313" key="1">
    <source>
        <dbReference type="EMBL" id="TFK26476.1"/>
    </source>
</evidence>
<dbReference type="AlphaFoldDB" id="A0A5C3L2R0"/>
<sequence length="77" mass="8538">MVREAGGFSDNKQDQERLTQVTVRSLLVNPRAIVRLPSSMLASDDPCGWLTQRRREGYGFCLCLLCVGFGQSFAGEV</sequence>
<keyword evidence="2" id="KW-1185">Reference proteome</keyword>